<organism evidence="3 4">
    <name type="scientific">Oedothorax gibbosus</name>
    <dbReference type="NCBI Taxonomy" id="931172"/>
    <lineage>
        <taxon>Eukaryota</taxon>
        <taxon>Metazoa</taxon>
        <taxon>Ecdysozoa</taxon>
        <taxon>Arthropoda</taxon>
        <taxon>Chelicerata</taxon>
        <taxon>Arachnida</taxon>
        <taxon>Araneae</taxon>
        <taxon>Araneomorphae</taxon>
        <taxon>Entelegynae</taxon>
        <taxon>Araneoidea</taxon>
        <taxon>Linyphiidae</taxon>
        <taxon>Erigoninae</taxon>
        <taxon>Oedothorax</taxon>
    </lineage>
</organism>
<feature type="region of interest" description="Disordered" evidence="1">
    <location>
        <begin position="181"/>
        <end position="245"/>
    </location>
</feature>
<feature type="compositionally biased region" description="Basic residues" evidence="1">
    <location>
        <begin position="223"/>
        <end position="245"/>
    </location>
</feature>
<feature type="transmembrane region" description="Helical" evidence="2">
    <location>
        <begin position="16"/>
        <end position="34"/>
    </location>
</feature>
<keyword evidence="4" id="KW-1185">Reference proteome</keyword>
<keyword evidence="2" id="KW-1133">Transmembrane helix</keyword>
<accession>A0AAV6VWY5</accession>
<gene>
    <name evidence="3" type="ORF">JTE90_011183</name>
</gene>
<keyword evidence="2" id="KW-0472">Membrane</keyword>
<reference evidence="3 4" key="1">
    <citation type="journal article" date="2022" name="Nat. Ecol. Evol.">
        <title>A masculinizing supergene underlies an exaggerated male reproductive morph in a spider.</title>
        <authorList>
            <person name="Hendrickx F."/>
            <person name="De Corte Z."/>
            <person name="Sonet G."/>
            <person name="Van Belleghem S.M."/>
            <person name="Kostlbacher S."/>
            <person name="Vangestel C."/>
        </authorList>
    </citation>
    <scope>NUCLEOTIDE SEQUENCE [LARGE SCALE GENOMIC DNA]</scope>
    <source>
        <strain evidence="3">W744_W776</strain>
    </source>
</reference>
<feature type="transmembrane region" description="Helical" evidence="2">
    <location>
        <begin position="70"/>
        <end position="92"/>
    </location>
</feature>
<comment type="caution">
    <text evidence="3">The sequence shown here is derived from an EMBL/GenBank/DDBJ whole genome shotgun (WGS) entry which is preliminary data.</text>
</comment>
<dbReference type="AlphaFoldDB" id="A0AAV6VWY5"/>
<evidence type="ECO:0000313" key="4">
    <source>
        <dbReference type="Proteomes" id="UP000827092"/>
    </source>
</evidence>
<name>A0AAV6VWY5_9ARAC</name>
<feature type="region of interest" description="Disordered" evidence="1">
    <location>
        <begin position="139"/>
        <end position="161"/>
    </location>
</feature>
<protein>
    <submittedName>
        <fullName evidence="3">Uncharacterized protein</fullName>
    </submittedName>
</protein>
<sequence>MTLCACELNLTDVNNILLIIFVVRNLFNLIDHATSETQYSHNTLKTIFKITCLAIYFMICTWLYEILDAIVYFVFCKYASSVIFVMLSYKIFDWIVVEICQRELNKRTHIRNSTSEIDTVNQNPEPAAGPSSFESLEINPYPLNSQPPAEGTSHEDRRLPFHGLTPHHNHIVVVDDLDAISEDGRHPPSENNSLGFGDGISNINGAVNEDEESEEDGPIAYRLRSKSPKRKKKKQVVFHKPKPRR</sequence>
<evidence type="ECO:0000256" key="1">
    <source>
        <dbReference type="SAM" id="MobiDB-lite"/>
    </source>
</evidence>
<dbReference type="Proteomes" id="UP000827092">
    <property type="component" value="Unassembled WGS sequence"/>
</dbReference>
<evidence type="ECO:0000313" key="3">
    <source>
        <dbReference type="EMBL" id="KAG8201507.1"/>
    </source>
</evidence>
<evidence type="ECO:0000256" key="2">
    <source>
        <dbReference type="SAM" id="Phobius"/>
    </source>
</evidence>
<feature type="compositionally biased region" description="Acidic residues" evidence="1">
    <location>
        <begin position="208"/>
        <end position="217"/>
    </location>
</feature>
<feature type="transmembrane region" description="Helical" evidence="2">
    <location>
        <begin position="46"/>
        <end position="64"/>
    </location>
</feature>
<keyword evidence="2" id="KW-0812">Transmembrane</keyword>
<proteinExistence type="predicted"/>
<dbReference type="EMBL" id="JAFNEN010000004">
    <property type="protein sequence ID" value="KAG8201507.1"/>
    <property type="molecule type" value="Genomic_DNA"/>
</dbReference>